<dbReference type="Gene3D" id="3.30.160.250">
    <property type="match status" value="1"/>
</dbReference>
<dbReference type="RefSeq" id="WP_317490473.1">
    <property type="nucleotide sequence ID" value="NZ_CP136051.1"/>
</dbReference>
<keyword evidence="2" id="KW-1185">Reference proteome</keyword>
<organism evidence="1 2">
    <name type="scientific">Imperialibacter roseus</name>
    <dbReference type="NCBI Taxonomy" id="1324217"/>
    <lineage>
        <taxon>Bacteria</taxon>
        <taxon>Pseudomonadati</taxon>
        <taxon>Bacteroidota</taxon>
        <taxon>Cytophagia</taxon>
        <taxon>Cytophagales</taxon>
        <taxon>Flammeovirgaceae</taxon>
        <taxon>Imperialibacter</taxon>
    </lineage>
</organism>
<dbReference type="SUPFAM" id="SSF143100">
    <property type="entry name" value="TTHA1013/TTHA0281-like"/>
    <property type="match status" value="1"/>
</dbReference>
<dbReference type="EMBL" id="CP136051">
    <property type="protein sequence ID" value="WOK07823.1"/>
    <property type="molecule type" value="Genomic_DNA"/>
</dbReference>
<gene>
    <name evidence="1" type="ORF">RT717_04180</name>
</gene>
<name>A0ABZ0ITS3_9BACT</name>
<dbReference type="PANTHER" id="PTHR34504:SF4">
    <property type="entry name" value="ANTITOXIN HICB"/>
    <property type="match status" value="1"/>
</dbReference>
<evidence type="ECO:0000313" key="2">
    <source>
        <dbReference type="Proteomes" id="UP001302349"/>
    </source>
</evidence>
<protein>
    <submittedName>
        <fullName evidence="1">Type II toxin-antitoxin system HicB family antitoxin</fullName>
    </submittedName>
</protein>
<dbReference type="InterPro" id="IPR051404">
    <property type="entry name" value="TA_system_antitoxin"/>
</dbReference>
<dbReference type="PANTHER" id="PTHR34504">
    <property type="entry name" value="ANTITOXIN HICB"/>
    <property type="match status" value="1"/>
</dbReference>
<dbReference type="Proteomes" id="UP001302349">
    <property type="component" value="Chromosome"/>
</dbReference>
<proteinExistence type="predicted"/>
<sequence>MKLTAIIEKAKDGWFVGQIEEVPAAISQGKTIDEVKSNLVDALKLLWDTNTIKK</sequence>
<evidence type="ECO:0000313" key="1">
    <source>
        <dbReference type="EMBL" id="WOK07823.1"/>
    </source>
</evidence>
<accession>A0ABZ0ITS3</accession>
<reference evidence="1 2" key="1">
    <citation type="journal article" date="2023" name="Microbiol. Resour. Announc.">
        <title>Complete Genome Sequence of Imperialibacter roseus strain P4T.</title>
        <authorList>
            <person name="Tizabi D.R."/>
            <person name="Bachvaroff T."/>
            <person name="Hill R.T."/>
        </authorList>
    </citation>
    <scope>NUCLEOTIDE SEQUENCE [LARGE SCALE GENOMIC DNA]</scope>
    <source>
        <strain evidence="1 2">P4T</strain>
    </source>
</reference>
<dbReference type="InterPro" id="IPR035069">
    <property type="entry name" value="TTHA1013/TTHA0281-like"/>
</dbReference>